<name>A0ABW5DLT5_9PROT</name>
<keyword evidence="2" id="KW-1185">Reference proteome</keyword>
<sequence>MSTNKNPLWTIRVIDRDPIPNLLSVDIEGRLFELFEAGVTPEQLTIQNDAGEQLVTVIDEVYGQWCMEASFH</sequence>
<accession>A0ABW5DLT5</accession>
<protein>
    <submittedName>
        <fullName evidence="1">Uncharacterized protein</fullName>
    </submittedName>
</protein>
<gene>
    <name evidence="1" type="ORF">ACFSM5_01120</name>
</gene>
<proteinExistence type="predicted"/>
<organism evidence="1 2">
    <name type="scientific">Lacibacterium aquatile</name>
    <dbReference type="NCBI Taxonomy" id="1168082"/>
    <lineage>
        <taxon>Bacteria</taxon>
        <taxon>Pseudomonadati</taxon>
        <taxon>Pseudomonadota</taxon>
        <taxon>Alphaproteobacteria</taxon>
        <taxon>Rhodospirillales</taxon>
        <taxon>Rhodospirillaceae</taxon>
    </lineage>
</organism>
<dbReference type="Proteomes" id="UP001597295">
    <property type="component" value="Unassembled WGS sequence"/>
</dbReference>
<dbReference type="RefSeq" id="WP_379874292.1">
    <property type="nucleotide sequence ID" value="NZ_JBHUIP010000001.1"/>
</dbReference>
<comment type="caution">
    <text evidence="1">The sequence shown here is derived from an EMBL/GenBank/DDBJ whole genome shotgun (WGS) entry which is preliminary data.</text>
</comment>
<evidence type="ECO:0000313" key="1">
    <source>
        <dbReference type="EMBL" id="MFD2261468.1"/>
    </source>
</evidence>
<reference evidence="2" key="1">
    <citation type="journal article" date="2019" name="Int. J. Syst. Evol. Microbiol.">
        <title>The Global Catalogue of Microorganisms (GCM) 10K type strain sequencing project: providing services to taxonomists for standard genome sequencing and annotation.</title>
        <authorList>
            <consortium name="The Broad Institute Genomics Platform"/>
            <consortium name="The Broad Institute Genome Sequencing Center for Infectious Disease"/>
            <person name="Wu L."/>
            <person name="Ma J."/>
        </authorList>
    </citation>
    <scope>NUCLEOTIDE SEQUENCE [LARGE SCALE GENOMIC DNA]</scope>
    <source>
        <strain evidence="2">CGMCC 1.19062</strain>
    </source>
</reference>
<dbReference type="EMBL" id="JBHUIP010000001">
    <property type="protein sequence ID" value="MFD2261468.1"/>
    <property type="molecule type" value="Genomic_DNA"/>
</dbReference>
<evidence type="ECO:0000313" key="2">
    <source>
        <dbReference type="Proteomes" id="UP001597295"/>
    </source>
</evidence>